<dbReference type="Pfam" id="PF02777">
    <property type="entry name" value="Sod_Fe_C"/>
    <property type="match status" value="1"/>
</dbReference>
<dbReference type="PROSITE" id="PS00088">
    <property type="entry name" value="SOD_MN"/>
    <property type="match status" value="1"/>
</dbReference>
<keyword evidence="6 11" id="KW-0560">Oxidoreductase</keyword>
<dbReference type="Gene3D" id="3.55.40.20">
    <property type="entry name" value="Iron/manganese superoxide dismutase, C-terminal domain"/>
    <property type="match status" value="1"/>
</dbReference>
<evidence type="ECO:0000259" key="8">
    <source>
        <dbReference type="Pfam" id="PF00081"/>
    </source>
</evidence>
<evidence type="ECO:0000256" key="6">
    <source>
        <dbReference type="ARBA" id="ARBA00023002"/>
    </source>
</evidence>
<dbReference type="InterPro" id="IPR016087">
    <property type="entry name" value="Chalcone_isomerase"/>
</dbReference>
<dbReference type="InterPro" id="IPR019831">
    <property type="entry name" value="Mn/Fe_SOD_N"/>
</dbReference>
<dbReference type="EMBL" id="JATAAI010000026">
    <property type="protein sequence ID" value="KAK1737074.1"/>
    <property type="molecule type" value="Genomic_DNA"/>
</dbReference>
<dbReference type="Gene3D" id="1.10.287.990">
    <property type="entry name" value="Fe,Mn superoxide dismutase (SOD) domain"/>
    <property type="match status" value="1"/>
</dbReference>
<proteinExistence type="inferred from homology"/>
<dbReference type="Gene3D" id="3.50.70.10">
    <property type="match status" value="1"/>
</dbReference>
<evidence type="ECO:0000313" key="12">
    <source>
        <dbReference type="Proteomes" id="UP001224775"/>
    </source>
</evidence>
<dbReference type="GO" id="GO:0016872">
    <property type="term" value="F:intramolecular lyase activity"/>
    <property type="evidence" value="ECO:0007669"/>
    <property type="project" value="InterPro"/>
</dbReference>
<gene>
    <name evidence="11" type="ORF">QTG54_011941</name>
</gene>
<dbReference type="PANTHER" id="PTHR42769">
    <property type="entry name" value="SUPEROXIDE DISMUTASE"/>
    <property type="match status" value="1"/>
</dbReference>
<dbReference type="PANTHER" id="PTHR42769:SF3">
    <property type="entry name" value="SUPEROXIDE DISMUTASE [FE] 2, CHLOROPLASTIC"/>
    <property type="match status" value="1"/>
</dbReference>
<dbReference type="EC" id="1.15.1.1" evidence="3"/>
<dbReference type="InterPro" id="IPR016088">
    <property type="entry name" value="Chalcone_isomerase_3-sand"/>
</dbReference>
<keyword evidence="5" id="KW-0479">Metal-binding</keyword>
<evidence type="ECO:0000256" key="5">
    <source>
        <dbReference type="ARBA" id="ARBA00022723"/>
    </source>
</evidence>
<dbReference type="InterPro" id="IPR036314">
    <property type="entry name" value="SOD_C_sf"/>
</dbReference>
<dbReference type="InterPro" id="IPR019833">
    <property type="entry name" value="Mn/Fe_SOD_BS"/>
</dbReference>
<evidence type="ECO:0000256" key="1">
    <source>
        <dbReference type="ARBA" id="ARBA00001962"/>
    </source>
</evidence>
<comment type="similarity">
    <text evidence="2">Belongs to the iron/manganese superoxide dismutase family.</text>
</comment>
<keyword evidence="12" id="KW-1185">Reference proteome</keyword>
<evidence type="ECO:0000256" key="4">
    <source>
        <dbReference type="ARBA" id="ARBA00014767"/>
    </source>
</evidence>
<dbReference type="PRINTS" id="PR01703">
    <property type="entry name" value="MNSODISMTASE"/>
</dbReference>
<dbReference type="InterPro" id="IPR001189">
    <property type="entry name" value="Mn/Fe_SOD"/>
</dbReference>
<feature type="domain" description="Manganese/iron superoxide dismutase C-terminal" evidence="9">
    <location>
        <begin position="396"/>
        <end position="498"/>
    </location>
</feature>
<evidence type="ECO:0000259" key="10">
    <source>
        <dbReference type="Pfam" id="PF16036"/>
    </source>
</evidence>
<dbReference type="GO" id="GO:0046872">
    <property type="term" value="F:metal ion binding"/>
    <property type="evidence" value="ECO:0007669"/>
    <property type="project" value="UniProtKB-KW"/>
</dbReference>
<accession>A0AAD8Y0Q6</accession>
<sequence>MTLRNYFTGSNFLPMYAYPANVKLSDTITMAAKKRTRRAAASLSMAALLIGLCCFSSSSSPLAPMVDAADPKRFLGTNNHKFWSLRGGSLVDTATNINFDDNLGSLSLYGVGVRKKGPIKVYSVGMYSDESAKSSIASLPKNKSALTTLRKSLKSSKTTTFLLKMNFKVGAEKMADAIAESVDPRTSDKGAVESLKKLIMNGVSAKGAATPGTILQFDCLSDGSVKVSVDGKAVGSASGLSEPFCDVFLDDNGVSPAFRESVVENCCGVASTSSSSATSTATHSSSSHNPIHIIGSLFYHKLKLPKLPYKYNALQPIISEKTLRAHHLKHNAKYIETVNQIVSEGGASLKHLSMEQIVKNKALKESNTVLYNNAAQCWNHLFFFRCMTGSGGGGEPKGLLAKTIRRDFGSFDNLRKEMESSSIKAFGSGWTWLGYDKKEKKLVVSTMTGAGNPLIEGIIPILVIDMWEHAYYLDYQDNRKEYINGFFDRLVNWKYAQQNLKHAMGKGIVPETVHHVSHHGLPLVAALFSANLAKKTAVHMLFQQS</sequence>
<protein>
    <recommendedName>
        <fullName evidence="4">Superoxide dismutase [Fe]</fullName>
        <ecNumber evidence="3">1.15.1.1</ecNumber>
    </recommendedName>
</protein>
<dbReference type="Proteomes" id="UP001224775">
    <property type="component" value="Unassembled WGS sequence"/>
</dbReference>
<evidence type="ECO:0000259" key="9">
    <source>
        <dbReference type="Pfam" id="PF02777"/>
    </source>
</evidence>
<evidence type="ECO:0000313" key="11">
    <source>
        <dbReference type="EMBL" id="KAK1737074.1"/>
    </source>
</evidence>
<feature type="domain" description="Chalcone isomerase" evidence="10">
    <location>
        <begin position="104"/>
        <end position="239"/>
    </location>
</feature>
<dbReference type="AlphaFoldDB" id="A0AAD8Y0Q6"/>
<dbReference type="Pfam" id="PF16036">
    <property type="entry name" value="Chalcone_3"/>
    <property type="match status" value="1"/>
</dbReference>
<evidence type="ECO:0000256" key="7">
    <source>
        <dbReference type="ARBA" id="ARBA00023004"/>
    </source>
</evidence>
<reference evidence="11" key="1">
    <citation type="submission" date="2023-06" db="EMBL/GenBank/DDBJ databases">
        <title>Survivors Of The Sea: Transcriptome response of Skeletonema marinoi to long-term dormancy.</title>
        <authorList>
            <person name="Pinder M.I.M."/>
            <person name="Kourtchenko O."/>
            <person name="Robertson E.K."/>
            <person name="Larsson T."/>
            <person name="Maumus F."/>
            <person name="Osuna-Cruz C.M."/>
            <person name="Vancaester E."/>
            <person name="Stenow R."/>
            <person name="Vandepoele K."/>
            <person name="Ploug H."/>
            <person name="Bruchert V."/>
            <person name="Godhe A."/>
            <person name="Topel M."/>
        </authorList>
    </citation>
    <scope>NUCLEOTIDE SEQUENCE</scope>
    <source>
        <strain evidence="11">R05AC</strain>
    </source>
</reference>
<comment type="cofactor">
    <cofactor evidence="1">
        <name>Fe cation</name>
        <dbReference type="ChEBI" id="CHEBI:24875"/>
    </cofactor>
</comment>
<comment type="caution">
    <text evidence="11">The sequence shown here is derived from an EMBL/GenBank/DDBJ whole genome shotgun (WGS) entry which is preliminary data.</text>
</comment>
<evidence type="ECO:0000256" key="3">
    <source>
        <dbReference type="ARBA" id="ARBA00012682"/>
    </source>
</evidence>
<feature type="domain" description="Manganese/iron superoxide dismutase N-terminal" evidence="8">
    <location>
        <begin position="303"/>
        <end position="388"/>
    </location>
</feature>
<organism evidence="11 12">
    <name type="scientific">Skeletonema marinoi</name>
    <dbReference type="NCBI Taxonomy" id="267567"/>
    <lineage>
        <taxon>Eukaryota</taxon>
        <taxon>Sar</taxon>
        <taxon>Stramenopiles</taxon>
        <taxon>Ochrophyta</taxon>
        <taxon>Bacillariophyta</taxon>
        <taxon>Coscinodiscophyceae</taxon>
        <taxon>Thalassiosirophycidae</taxon>
        <taxon>Thalassiosirales</taxon>
        <taxon>Skeletonemataceae</taxon>
        <taxon>Skeletonema</taxon>
        <taxon>Skeletonema marinoi-dohrnii complex</taxon>
    </lineage>
</organism>
<dbReference type="InterPro" id="IPR036324">
    <property type="entry name" value="Mn/Fe_SOD_N_sf"/>
</dbReference>
<dbReference type="GO" id="GO:0004784">
    <property type="term" value="F:superoxide dismutase activity"/>
    <property type="evidence" value="ECO:0007669"/>
    <property type="project" value="UniProtKB-EC"/>
</dbReference>
<name>A0AAD8Y0Q6_9STRA</name>
<dbReference type="InterPro" id="IPR036298">
    <property type="entry name" value="Chalcone_isomerase_sf"/>
</dbReference>
<dbReference type="SUPFAM" id="SSF54626">
    <property type="entry name" value="Chalcone isomerase"/>
    <property type="match status" value="1"/>
</dbReference>
<evidence type="ECO:0000256" key="2">
    <source>
        <dbReference type="ARBA" id="ARBA00008714"/>
    </source>
</evidence>
<dbReference type="SUPFAM" id="SSF54719">
    <property type="entry name" value="Fe,Mn superoxide dismutase (SOD), C-terminal domain"/>
    <property type="match status" value="1"/>
</dbReference>
<keyword evidence="7" id="KW-0408">Iron</keyword>
<dbReference type="InterPro" id="IPR019832">
    <property type="entry name" value="Mn/Fe_SOD_C"/>
</dbReference>
<dbReference type="SUPFAM" id="SSF46609">
    <property type="entry name" value="Fe,Mn superoxide dismutase (SOD), N-terminal domain"/>
    <property type="match status" value="1"/>
</dbReference>
<dbReference type="Pfam" id="PF00081">
    <property type="entry name" value="Sod_Fe_N"/>
    <property type="match status" value="1"/>
</dbReference>